<feature type="region of interest" description="Disordered" evidence="1">
    <location>
        <begin position="276"/>
        <end position="368"/>
    </location>
</feature>
<protein>
    <recommendedName>
        <fullName evidence="4">GDP/GTP exchange factor Sec2 N-terminal domain-containing protein</fullName>
    </recommendedName>
</protein>
<dbReference type="Proteomes" id="UP001397290">
    <property type="component" value="Unassembled WGS sequence"/>
</dbReference>
<keyword evidence="3" id="KW-1185">Reference proteome</keyword>
<accession>A0AAW0S445</accession>
<gene>
    <name evidence="2" type="ORF">G3M48_008472</name>
</gene>
<feature type="compositionally biased region" description="Polar residues" evidence="1">
    <location>
        <begin position="514"/>
        <end position="526"/>
    </location>
</feature>
<feature type="compositionally biased region" description="Low complexity" evidence="1">
    <location>
        <begin position="194"/>
        <end position="203"/>
    </location>
</feature>
<feature type="compositionally biased region" description="Basic and acidic residues" evidence="1">
    <location>
        <begin position="345"/>
        <end position="366"/>
    </location>
</feature>
<feature type="compositionally biased region" description="Low complexity" evidence="1">
    <location>
        <begin position="293"/>
        <end position="312"/>
    </location>
</feature>
<feature type="region of interest" description="Disordered" evidence="1">
    <location>
        <begin position="157"/>
        <end position="203"/>
    </location>
</feature>
<feature type="compositionally biased region" description="Polar residues" evidence="1">
    <location>
        <begin position="157"/>
        <end position="174"/>
    </location>
</feature>
<evidence type="ECO:0000313" key="3">
    <source>
        <dbReference type="Proteomes" id="UP001397290"/>
    </source>
</evidence>
<feature type="region of interest" description="Disordered" evidence="1">
    <location>
        <begin position="497"/>
        <end position="526"/>
    </location>
</feature>
<evidence type="ECO:0000313" key="2">
    <source>
        <dbReference type="EMBL" id="KAK8148995.1"/>
    </source>
</evidence>
<feature type="compositionally biased region" description="Pro residues" evidence="1">
    <location>
        <begin position="182"/>
        <end position="193"/>
    </location>
</feature>
<dbReference type="AlphaFoldDB" id="A0AAW0S445"/>
<evidence type="ECO:0000256" key="1">
    <source>
        <dbReference type="SAM" id="MobiDB-lite"/>
    </source>
</evidence>
<feature type="compositionally biased region" description="Polar residues" evidence="1">
    <location>
        <begin position="221"/>
        <end position="244"/>
    </location>
</feature>
<dbReference type="EMBL" id="JAAHCF010000064">
    <property type="protein sequence ID" value="KAK8148995.1"/>
    <property type="molecule type" value="Genomic_DNA"/>
</dbReference>
<comment type="caution">
    <text evidence="2">The sequence shown here is derived from an EMBL/GenBank/DDBJ whole genome shotgun (WGS) entry which is preliminary data.</text>
</comment>
<sequence length="526" mass="58538">MTGSPQAAKSTPLAQLGPISHMLFVVLCIAPNSVLRQHLGHLGAARTLNSVICPPVCQSLSDKLHLYYLPHVSHQSTHPSNRQFVAAWSRHAFAARTSGQRLLFLAMEWLNEEWQQEEDSDNDMHAVQVLHHRNSPHHHHGASFDNSSVALDRRSIAGTSTSNGPAPSTNSFRSSYDGYRDAPPPTSPPPPLVPYSQSSPSVVSSLNYSALPSGWSPLYRQPSSSPSQGQVATAITPDAGSSSRNELARRLTFLAQRLTCGDDVDELALAGQLEQMEKAVSPPSSPNPRRRQLPPQQQQRQGPANRPLDPQTPRSPPPRSDSDSVLGSPLSMIRSQFSDLSLASMREREREREQERVAEEERESRARTGIAEAQAKQLIAEANKLNEELSQVAENLKARQEEMEHINNLLVDRAERAAERIVFLQNRVSYLEQELDDNDDELQHLRICLKAVEVQLPPNPDQELQRCINVFKEDFRELKRNRANRCASIASSQNLFASTPTTPNPGPKRAASYNMYTTPPSRNDMR</sequence>
<feature type="region of interest" description="Disordered" evidence="1">
    <location>
        <begin position="219"/>
        <end position="244"/>
    </location>
</feature>
<name>A0AAW0S445_9HYPO</name>
<proteinExistence type="predicted"/>
<organism evidence="2 3">
    <name type="scientific">Beauveria asiatica</name>
    <dbReference type="NCBI Taxonomy" id="1069075"/>
    <lineage>
        <taxon>Eukaryota</taxon>
        <taxon>Fungi</taxon>
        <taxon>Dikarya</taxon>
        <taxon>Ascomycota</taxon>
        <taxon>Pezizomycotina</taxon>
        <taxon>Sordariomycetes</taxon>
        <taxon>Hypocreomycetidae</taxon>
        <taxon>Hypocreales</taxon>
        <taxon>Cordycipitaceae</taxon>
        <taxon>Beauveria</taxon>
    </lineage>
</organism>
<reference evidence="2 3" key="1">
    <citation type="submission" date="2020-02" db="EMBL/GenBank/DDBJ databases">
        <title>Comparative genomics of the hypocrealean fungal genus Beauvera.</title>
        <authorList>
            <person name="Showalter D.N."/>
            <person name="Bushley K.E."/>
            <person name="Rehner S.A."/>
        </authorList>
    </citation>
    <scope>NUCLEOTIDE SEQUENCE [LARGE SCALE GENOMIC DNA]</scope>
    <source>
        <strain evidence="2 3">ARSEF4384</strain>
    </source>
</reference>
<evidence type="ECO:0008006" key="4">
    <source>
        <dbReference type="Google" id="ProtNLM"/>
    </source>
</evidence>